<dbReference type="Gene3D" id="3.30.450.180">
    <property type="match status" value="1"/>
</dbReference>
<feature type="domain" description="HTH cro/C1-type" evidence="1">
    <location>
        <begin position="9"/>
        <end position="81"/>
    </location>
</feature>
<dbReference type="PANTHER" id="PTHR35010:SF2">
    <property type="entry name" value="BLL4672 PROTEIN"/>
    <property type="match status" value="1"/>
</dbReference>
<dbReference type="RefSeq" id="WP_111646894.1">
    <property type="nucleotide sequence ID" value="NZ_JACHWI010000001.1"/>
</dbReference>
<dbReference type="InterPro" id="IPR041413">
    <property type="entry name" value="MLTR_LBD"/>
</dbReference>
<dbReference type="Pfam" id="PF13560">
    <property type="entry name" value="HTH_31"/>
    <property type="match status" value="1"/>
</dbReference>
<dbReference type="EMBL" id="QLMJ01000001">
    <property type="protein sequence ID" value="RAK43083.1"/>
    <property type="molecule type" value="Genomic_DNA"/>
</dbReference>
<name>A0A327ZK97_9ACTN</name>
<dbReference type="SMART" id="SM00530">
    <property type="entry name" value="HTH_XRE"/>
    <property type="match status" value="1"/>
</dbReference>
<dbReference type="CDD" id="cd00093">
    <property type="entry name" value="HTH_XRE"/>
    <property type="match status" value="1"/>
</dbReference>
<accession>A0A327ZK97</accession>
<dbReference type="SUPFAM" id="SSF47413">
    <property type="entry name" value="lambda repressor-like DNA-binding domains"/>
    <property type="match status" value="1"/>
</dbReference>
<protein>
    <submittedName>
        <fullName evidence="2">Helix-turn-helix protein</fullName>
    </submittedName>
</protein>
<proteinExistence type="predicted"/>
<evidence type="ECO:0000259" key="1">
    <source>
        <dbReference type="SMART" id="SM00530"/>
    </source>
</evidence>
<dbReference type="PANTHER" id="PTHR35010">
    <property type="entry name" value="BLL4672 PROTEIN-RELATED"/>
    <property type="match status" value="1"/>
</dbReference>
<keyword evidence="3" id="KW-1185">Reference proteome</keyword>
<reference evidence="2 3" key="1">
    <citation type="submission" date="2018-06" db="EMBL/GenBank/DDBJ databases">
        <title>Genomic Encyclopedia of Type Strains, Phase III (KMG-III): the genomes of soil and plant-associated and newly described type strains.</title>
        <authorList>
            <person name="Whitman W."/>
        </authorList>
    </citation>
    <scope>NUCLEOTIDE SEQUENCE [LARGE SCALE GENOMIC DNA]</scope>
    <source>
        <strain evidence="2 3">CGMCC 4.7090</strain>
    </source>
</reference>
<dbReference type="InterPro" id="IPR010982">
    <property type="entry name" value="Lambda_DNA-bd_dom_sf"/>
</dbReference>
<organism evidence="2 3">
    <name type="scientific">Actinoplanes lutulentus</name>
    <dbReference type="NCBI Taxonomy" id="1287878"/>
    <lineage>
        <taxon>Bacteria</taxon>
        <taxon>Bacillati</taxon>
        <taxon>Actinomycetota</taxon>
        <taxon>Actinomycetes</taxon>
        <taxon>Micromonosporales</taxon>
        <taxon>Micromonosporaceae</taxon>
        <taxon>Actinoplanes</taxon>
    </lineage>
</organism>
<gene>
    <name evidence="2" type="ORF">B0I29_101213</name>
</gene>
<sequence>MDRARLADYLRSRREALQPEDVGLPRGQRRRTKGLRREEVAVLSDMSIDYYSRLEQPRGPHPSEQMLGALARGLRLSMEERDHLFQLGGYATPPRTADSDHVNPGLMRIFDGLRDSAAQVVSHLGETLMQTPLSVALLGDLSTHTGLARSMHYRWFTDPATRLMHPDEERLIVADLHASFLRDGPGSRAGAIVTALLAASNDFSDLWRQHPVAGRYCGVKQLVHPTLGPLELDCQRLIDPDQSQQLVVYTATPGSASAEKLLLLQLSQSLTPSGLG</sequence>
<dbReference type="GO" id="GO:0003677">
    <property type="term" value="F:DNA binding"/>
    <property type="evidence" value="ECO:0007669"/>
    <property type="project" value="InterPro"/>
</dbReference>
<comment type="caution">
    <text evidence="2">The sequence shown here is derived from an EMBL/GenBank/DDBJ whole genome shotgun (WGS) entry which is preliminary data.</text>
</comment>
<dbReference type="InterPro" id="IPR001387">
    <property type="entry name" value="Cro/C1-type_HTH"/>
</dbReference>
<dbReference type="OrthoDB" id="3608749at2"/>
<dbReference type="Gene3D" id="1.10.260.40">
    <property type="entry name" value="lambda repressor-like DNA-binding domains"/>
    <property type="match status" value="1"/>
</dbReference>
<dbReference type="Proteomes" id="UP000249341">
    <property type="component" value="Unassembled WGS sequence"/>
</dbReference>
<dbReference type="Pfam" id="PF17765">
    <property type="entry name" value="MLTR_LBD"/>
    <property type="match status" value="1"/>
</dbReference>
<dbReference type="AlphaFoldDB" id="A0A327ZK97"/>
<evidence type="ECO:0000313" key="3">
    <source>
        <dbReference type="Proteomes" id="UP000249341"/>
    </source>
</evidence>
<evidence type="ECO:0000313" key="2">
    <source>
        <dbReference type="EMBL" id="RAK43083.1"/>
    </source>
</evidence>